<dbReference type="AlphaFoldDB" id="A0AAV4HWP3"/>
<keyword evidence="3" id="KW-1185">Reference proteome</keyword>
<dbReference type="InterPro" id="IPR050951">
    <property type="entry name" value="Retrovirus_Pol_polyprotein"/>
</dbReference>
<gene>
    <name evidence="2" type="ORF">ElyMa_006449900</name>
</gene>
<name>A0AAV4HWP3_9GAST</name>
<protein>
    <submittedName>
        <fullName evidence="2">Endogenous retrovirus group K member 18 Pol protein</fullName>
    </submittedName>
</protein>
<dbReference type="PANTHER" id="PTHR37984">
    <property type="entry name" value="PROTEIN CBG26694"/>
    <property type="match status" value="1"/>
</dbReference>
<dbReference type="InterPro" id="IPR001584">
    <property type="entry name" value="Integrase_cat-core"/>
</dbReference>
<comment type="caution">
    <text evidence="2">The sequence shown here is derived from an EMBL/GenBank/DDBJ whole genome shotgun (WGS) entry which is preliminary data.</text>
</comment>
<dbReference type="EMBL" id="BMAT01012953">
    <property type="protein sequence ID" value="GFS02638.1"/>
    <property type="molecule type" value="Genomic_DNA"/>
</dbReference>
<accession>A0AAV4HWP3</accession>
<dbReference type="PROSITE" id="PS50994">
    <property type="entry name" value="INTEGRASE"/>
    <property type="match status" value="1"/>
</dbReference>
<dbReference type="SUPFAM" id="SSF53098">
    <property type="entry name" value="Ribonuclease H-like"/>
    <property type="match status" value="1"/>
</dbReference>
<dbReference type="Pfam" id="PF00665">
    <property type="entry name" value="rve"/>
    <property type="match status" value="1"/>
</dbReference>
<evidence type="ECO:0000313" key="2">
    <source>
        <dbReference type="EMBL" id="GFS02638.1"/>
    </source>
</evidence>
<dbReference type="InterPro" id="IPR012337">
    <property type="entry name" value="RNaseH-like_sf"/>
</dbReference>
<dbReference type="GO" id="GO:0003676">
    <property type="term" value="F:nucleic acid binding"/>
    <property type="evidence" value="ECO:0007669"/>
    <property type="project" value="InterPro"/>
</dbReference>
<sequence>MVNHFFLLLRKITSSACIDYLKSVFALHGIPDELIRDNGRQFVSEEFQAFIKAWNISHQTSSPYCPQSNGFIGRMVQTIKTALKKCKSPKPDPQFALLSLRS</sequence>
<reference evidence="2 3" key="1">
    <citation type="journal article" date="2021" name="Elife">
        <title>Chloroplast acquisition without the gene transfer in kleptoplastic sea slugs, Plakobranchus ocellatus.</title>
        <authorList>
            <person name="Maeda T."/>
            <person name="Takahashi S."/>
            <person name="Yoshida T."/>
            <person name="Shimamura S."/>
            <person name="Takaki Y."/>
            <person name="Nagai Y."/>
            <person name="Toyoda A."/>
            <person name="Suzuki Y."/>
            <person name="Arimoto A."/>
            <person name="Ishii H."/>
            <person name="Satoh N."/>
            <person name="Nishiyama T."/>
            <person name="Hasebe M."/>
            <person name="Maruyama T."/>
            <person name="Minagawa J."/>
            <person name="Obokata J."/>
            <person name="Shigenobu S."/>
        </authorList>
    </citation>
    <scope>NUCLEOTIDE SEQUENCE [LARGE SCALE GENOMIC DNA]</scope>
</reference>
<dbReference type="Proteomes" id="UP000762676">
    <property type="component" value="Unassembled WGS sequence"/>
</dbReference>
<dbReference type="PANTHER" id="PTHR37984:SF7">
    <property type="entry name" value="INTEGRASE CATALYTIC DOMAIN-CONTAINING PROTEIN"/>
    <property type="match status" value="1"/>
</dbReference>
<evidence type="ECO:0000259" key="1">
    <source>
        <dbReference type="PROSITE" id="PS50994"/>
    </source>
</evidence>
<feature type="domain" description="Integrase catalytic" evidence="1">
    <location>
        <begin position="1"/>
        <end position="102"/>
    </location>
</feature>
<evidence type="ECO:0000313" key="3">
    <source>
        <dbReference type="Proteomes" id="UP000762676"/>
    </source>
</evidence>
<dbReference type="Gene3D" id="3.30.420.10">
    <property type="entry name" value="Ribonuclease H-like superfamily/Ribonuclease H"/>
    <property type="match status" value="1"/>
</dbReference>
<dbReference type="InterPro" id="IPR036397">
    <property type="entry name" value="RNaseH_sf"/>
</dbReference>
<organism evidence="2 3">
    <name type="scientific">Elysia marginata</name>
    <dbReference type="NCBI Taxonomy" id="1093978"/>
    <lineage>
        <taxon>Eukaryota</taxon>
        <taxon>Metazoa</taxon>
        <taxon>Spiralia</taxon>
        <taxon>Lophotrochozoa</taxon>
        <taxon>Mollusca</taxon>
        <taxon>Gastropoda</taxon>
        <taxon>Heterobranchia</taxon>
        <taxon>Euthyneura</taxon>
        <taxon>Panpulmonata</taxon>
        <taxon>Sacoglossa</taxon>
        <taxon>Placobranchoidea</taxon>
        <taxon>Plakobranchidae</taxon>
        <taxon>Elysia</taxon>
    </lineage>
</organism>
<proteinExistence type="predicted"/>
<dbReference type="GO" id="GO:0015074">
    <property type="term" value="P:DNA integration"/>
    <property type="evidence" value="ECO:0007669"/>
    <property type="project" value="InterPro"/>
</dbReference>